<dbReference type="GO" id="GO:0046256">
    <property type="term" value="P:2,4,6-trinitrotoluene catabolic process"/>
    <property type="evidence" value="ECO:0007669"/>
    <property type="project" value="TreeGrafter"/>
</dbReference>
<dbReference type="InterPro" id="IPR000415">
    <property type="entry name" value="Nitroreductase-like"/>
</dbReference>
<dbReference type="Pfam" id="PF00881">
    <property type="entry name" value="Nitroreductase"/>
    <property type="match status" value="1"/>
</dbReference>
<evidence type="ECO:0000259" key="2">
    <source>
        <dbReference type="Pfam" id="PF00881"/>
    </source>
</evidence>
<evidence type="ECO:0000313" key="4">
    <source>
        <dbReference type="Proteomes" id="UP000198619"/>
    </source>
</evidence>
<dbReference type="GO" id="GO:0046857">
    <property type="term" value="F:oxidoreductase activity, acting on other nitrogenous compounds as donors, with NAD or NADP as acceptor"/>
    <property type="evidence" value="ECO:0007669"/>
    <property type="project" value="TreeGrafter"/>
</dbReference>
<dbReference type="InterPro" id="IPR050627">
    <property type="entry name" value="Nitroreductase/BluB"/>
</dbReference>
<dbReference type="SUPFAM" id="SSF55469">
    <property type="entry name" value="FMN-dependent nitroreductase-like"/>
    <property type="match status" value="1"/>
</dbReference>
<dbReference type="Proteomes" id="UP000198619">
    <property type="component" value="Unassembled WGS sequence"/>
</dbReference>
<dbReference type="Gene3D" id="3.40.109.10">
    <property type="entry name" value="NADH Oxidase"/>
    <property type="match status" value="1"/>
</dbReference>
<proteinExistence type="predicted"/>
<dbReference type="AlphaFoldDB" id="A0A1I0W960"/>
<feature type="domain" description="Nitroreductase" evidence="2">
    <location>
        <begin position="8"/>
        <end position="161"/>
    </location>
</feature>
<dbReference type="InterPro" id="IPR029479">
    <property type="entry name" value="Nitroreductase"/>
</dbReference>
<organism evidence="3 4">
    <name type="scientific">Clostridium frigidicarnis</name>
    <dbReference type="NCBI Taxonomy" id="84698"/>
    <lineage>
        <taxon>Bacteria</taxon>
        <taxon>Bacillati</taxon>
        <taxon>Bacillota</taxon>
        <taxon>Clostridia</taxon>
        <taxon>Eubacteriales</taxon>
        <taxon>Clostridiaceae</taxon>
        <taxon>Clostridium</taxon>
    </lineage>
</organism>
<name>A0A1I0W960_9CLOT</name>
<keyword evidence="1" id="KW-0520">NAD</keyword>
<sequence length="182" mass="20692">MDNIIEVIKKRRSIRKFKENQIKEEELNLILEAAVHAPSGHNDQPWHFTVIQNKELIEKISDLSKAEMAKSNEEWIAKIGSSNRSIVHNVPTLIIVSGKKDSYSPLVDCSAAVENMMLESTSLNIGTCWLGLVNYFFKIEEAKVLNIKDGYEPYYAVGIGYISDECNIHSIKRNADVFTYIK</sequence>
<accession>A0A1I0W960</accession>
<dbReference type="STRING" id="84698.SAMN04488528_1004130"/>
<gene>
    <name evidence="3" type="ORF">SAMN04488528_1004130</name>
</gene>
<evidence type="ECO:0000256" key="1">
    <source>
        <dbReference type="ARBA" id="ARBA00023027"/>
    </source>
</evidence>
<dbReference type="PANTHER" id="PTHR23026">
    <property type="entry name" value="NADPH NITROREDUCTASE"/>
    <property type="match status" value="1"/>
</dbReference>
<dbReference type="RefSeq" id="WP_090038967.1">
    <property type="nucleotide sequence ID" value="NZ_FOKI01000004.1"/>
</dbReference>
<keyword evidence="4" id="KW-1185">Reference proteome</keyword>
<dbReference type="GO" id="GO:0005829">
    <property type="term" value="C:cytosol"/>
    <property type="evidence" value="ECO:0007669"/>
    <property type="project" value="TreeGrafter"/>
</dbReference>
<protein>
    <submittedName>
        <fullName evidence="3">Nitroreductase</fullName>
    </submittedName>
</protein>
<dbReference type="PANTHER" id="PTHR23026:SF125">
    <property type="entry name" value="OXYGEN-INSENSITIVE NAD(P)H NITROREDUCTASE"/>
    <property type="match status" value="1"/>
</dbReference>
<dbReference type="EMBL" id="FOKI01000004">
    <property type="protein sequence ID" value="SFA84877.1"/>
    <property type="molecule type" value="Genomic_DNA"/>
</dbReference>
<dbReference type="OrthoDB" id="9783470at2"/>
<evidence type="ECO:0000313" key="3">
    <source>
        <dbReference type="EMBL" id="SFA84877.1"/>
    </source>
</evidence>
<reference evidence="3 4" key="1">
    <citation type="submission" date="2016-10" db="EMBL/GenBank/DDBJ databases">
        <authorList>
            <person name="de Groot N.N."/>
        </authorList>
    </citation>
    <scope>NUCLEOTIDE SEQUENCE [LARGE SCALE GENOMIC DNA]</scope>
    <source>
        <strain evidence="3 4">DSM 12271</strain>
    </source>
</reference>